<dbReference type="SMART" id="SM00530">
    <property type="entry name" value="HTH_XRE"/>
    <property type="match status" value="1"/>
</dbReference>
<protein>
    <submittedName>
        <fullName evidence="2">Helix-turn-helix transcriptional regulator</fullName>
    </submittedName>
</protein>
<reference evidence="2 3" key="1">
    <citation type="submission" date="2024-06" db="EMBL/GenBank/DDBJ databases">
        <title>Genome sequencing of Agrobacterium spp. from tobacco in Serbia.</title>
        <authorList>
            <person name="Ilicic R.J."/>
            <person name="Studholme D.J."/>
            <person name="Jelusic A."/>
            <person name="Barac G."/>
            <person name="Bagi F."/>
            <person name="Popovic Milovanovic T."/>
        </authorList>
    </citation>
    <scope>NUCLEOTIDE SEQUENCE [LARGE SCALE GENOMIC DNA]</scope>
    <source>
        <strain evidence="2 3">DA1</strain>
    </source>
</reference>
<evidence type="ECO:0000259" key="1">
    <source>
        <dbReference type="PROSITE" id="PS50943"/>
    </source>
</evidence>
<dbReference type="InterPro" id="IPR001387">
    <property type="entry name" value="Cro/C1-type_HTH"/>
</dbReference>
<dbReference type="RefSeq" id="WP_111794130.1">
    <property type="nucleotide sequence ID" value="NZ_JBETME010000013.1"/>
</dbReference>
<dbReference type="EMBL" id="JBETME010000013">
    <property type="protein sequence ID" value="MES4993188.1"/>
    <property type="molecule type" value="Genomic_DNA"/>
</dbReference>
<sequence>MIARKRHAAGFTQEFVSNAIGQHQSYMAKLETGQRRLDVVEYIAIAKVIGFDPAAELHVLAAQFDLKSFRG</sequence>
<dbReference type="SUPFAM" id="SSF47413">
    <property type="entry name" value="lambda repressor-like DNA-binding domains"/>
    <property type="match status" value="1"/>
</dbReference>
<dbReference type="Gene3D" id="1.10.260.40">
    <property type="entry name" value="lambda repressor-like DNA-binding domains"/>
    <property type="match status" value="1"/>
</dbReference>
<dbReference type="AlphaFoldDB" id="A0ABD5LMT5"/>
<gene>
    <name evidence="2" type="ORF">ABVB70_23020</name>
</gene>
<evidence type="ECO:0000313" key="2">
    <source>
        <dbReference type="EMBL" id="MES4993188.1"/>
    </source>
</evidence>
<accession>A0ABD5LMT5</accession>
<evidence type="ECO:0000313" key="3">
    <source>
        <dbReference type="Proteomes" id="UP001438189"/>
    </source>
</evidence>
<dbReference type="InterPro" id="IPR010982">
    <property type="entry name" value="Lambda_DNA-bd_dom_sf"/>
</dbReference>
<name>A0ABD5LMT5_AGRRD</name>
<dbReference type="Proteomes" id="UP001438189">
    <property type="component" value="Unassembled WGS sequence"/>
</dbReference>
<organism evidence="2 3">
    <name type="scientific">Agrobacterium radiobacter</name>
    <dbReference type="NCBI Taxonomy" id="362"/>
    <lineage>
        <taxon>Bacteria</taxon>
        <taxon>Pseudomonadati</taxon>
        <taxon>Pseudomonadota</taxon>
        <taxon>Alphaproteobacteria</taxon>
        <taxon>Hyphomicrobiales</taxon>
        <taxon>Rhizobiaceae</taxon>
        <taxon>Rhizobium/Agrobacterium group</taxon>
        <taxon>Agrobacterium</taxon>
        <taxon>Agrobacterium tumefaciens complex</taxon>
    </lineage>
</organism>
<proteinExistence type="predicted"/>
<dbReference type="PROSITE" id="PS50943">
    <property type="entry name" value="HTH_CROC1"/>
    <property type="match status" value="1"/>
</dbReference>
<comment type="caution">
    <text evidence="2">The sequence shown here is derived from an EMBL/GenBank/DDBJ whole genome shotgun (WGS) entry which is preliminary data.</text>
</comment>
<dbReference type="CDD" id="cd00093">
    <property type="entry name" value="HTH_XRE"/>
    <property type="match status" value="1"/>
</dbReference>
<dbReference type="Pfam" id="PF13560">
    <property type="entry name" value="HTH_31"/>
    <property type="match status" value="1"/>
</dbReference>
<feature type="domain" description="HTH cro/C1-type" evidence="1">
    <location>
        <begin position="2"/>
        <end position="57"/>
    </location>
</feature>